<dbReference type="GO" id="GO:0003924">
    <property type="term" value="F:GTPase activity"/>
    <property type="evidence" value="ECO:0007669"/>
    <property type="project" value="InterPro"/>
</dbReference>
<reference evidence="2 3" key="2">
    <citation type="submission" date="2024-07" db="EMBL/GenBank/DDBJ databases">
        <authorList>
            <person name="Akdeniz Z."/>
        </authorList>
    </citation>
    <scope>NUCLEOTIDE SEQUENCE [LARGE SCALE GENOMIC DNA]</scope>
</reference>
<proteinExistence type="predicted"/>
<evidence type="ECO:0000313" key="3">
    <source>
        <dbReference type="Proteomes" id="UP001642409"/>
    </source>
</evidence>
<dbReference type="SUPFAM" id="SSF52540">
    <property type="entry name" value="P-loop containing nucleoside triphosphate hydrolases"/>
    <property type="match status" value="1"/>
</dbReference>
<dbReference type="InterPro" id="IPR027417">
    <property type="entry name" value="P-loop_NTPase"/>
</dbReference>
<evidence type="ECO:0000313" key="1">
    <source>
        <dbReference type="EMBL" id="CAI9978947.1"/>
    </source>
</evidence>
<protein>
    <submittedName>
        <fullName evidence="1">Small GTPase</fullName>
    </submittedName>
    <submittedName>
        <fullName evidence="2">Small_GTPase</fullName>
    </submittedName>
</protein>
<dbReference type="EMBL" id="CAXDID020000017">
    <property type="protein sequence ID" value="CAL5984898.1"/>
    <property type="molecule type" value="Genomic_DNA"/>
</dbReference>
<dbReference type="EMBL" id="CATOUU010001186">
    <property type="protein sequence ID" value="CAI9978947.1"/>
    <property type="molecule type" value="Genomic_DNA"/>
</dbReference>
<organism evidence="1">
    <name type="scientific">Hexamita inflata</name>
    <dbReference type="NCBI Taxonomy" id="28002"/>
    <lineage>
        <taxon>Eukaryota</taxon>
        <taxon>Metamonada</taxon>
        <taxon>Diplomonadida</taxon>
        <taxon>Hexamitidae</taxon>
        <taxon>Hexamitinae</taxon>
        <taxon>Hexamita</taxon>
    </lineage>
</organism>
<name>A0AA86RVP6_9EUKA</name>
<dbReference type="AlphaFoldDB" id="A0AA86RVP6"/>
<evidence type="ECO:0000313" key="2">
    <source>
        <dbReference type="EMBL" id="CAL5984898.1"/>
    </source>
</evidence>
<keyword evidence="3" id="KW-1185">Reference proteome</keyword>
<gene>
    <name evidence="1" type="ORF">HINF_LOCUS66592</name>
    <name evidence="2" type="ORF">HINF_LOCUS8359</name>
</gene>
<dbReference type="GO" id="GO:0005525">
    <property type="term" value="F:GTP binding"/>
    <property type="evidence" value="ECO:0007669"/>
    <property type="project" value="InterPro"/>
</dbReference>
<dbReference type="Pfam" id="PF00071">
    <property type="entry name" value="Ras"/>
    <property type="match status" value="1"/>
</dbReference>
<sequence length="124" mass="14548">MQFLQCKNTRGRLQICDASELDKEVQINPAYYLNTFVVLIIFSFCDKYSFEMCKICSKCVQEYCNDAKILLIGTNFTNKLIISMNEAINFAQFNDYQLFELKNENLDDLKTVVQKMVLERVLKE</sequence>
<comment type="caution">
    <text evidence="1">The sequence shown here is derived from an EMBL/GenBank/DDBJ whole genome shotgun (WGS) entry which is preliminary data.</text>
</comment>
<dbReference type="Gene3D" id="3.40.50.300">
    <property type="entry name" value="P-loop containing nucleotide triphosphate hydrolases"/>
    <property type="match status" value="1"/>
</dbReference>
<dbReference type="Proteomes" id="UP001642409">
    <property type="component" value="Unassembled WGS sequence"/>
</dbReference>
<reference evidence="1" key="1">
    <citation type="submission" date="2023-06" db="EMBL/GenBank/DDBJ databases">
        <authorList>
            <person name="Kurt Z."/>
        </authorList>
    </citation>
    <scope>NUCLEOTIDE SEQUENCE</scope>
</reference>
<accession>A0AA86RVP6</accession>
<dbReference type="InterPro" id="IPR001806">
    <property type="entry name" value="Small_GTPase"/>
</dbReference>